<feature type="region of interest" description="Disordered" evidence="1">
    <location>
        <begin position="67"/>
        <end position="101"/>
    </location>
</feature>
<sequence>MPSAAPRLTHVSRAEPPTDASALTAPPQRRRAGCQCHRRPVVSPARPLPPYPRPAALPGRCSARFATGVGGGGGTQAPPVFRVRVRAPPPHTYPWSAVREQ</sequence>
<keyword evidence="3" id="KW-1185">Reference proteome</keyword>
<proteinExistence type="predicted"/>
<feature type="compositionally biased region" description="Pro residues" evidence="1">
    <location>
        <begin position="46"/>
        <end position="55"/>
    </location>
</feature>
<dbReference type="Gramene" id="PUZ48574">
    <property type="protein sequence ID" value="PUZ48574"/>
    <property type="gene ID" value="GQ55_7G255800"/>
</dbReference>
<organism evidence="2 3">
    <name type="scientific">Panicum hallii var. hallii</name>
    <dbReference type="NCBI Taxonomy" id="1504633"/>
    <lineage>
        <taxon>Eukaryota</taxon>
        <taxon>Viridiplantae</taxon>
        <taxon>Streptophyta</taxon>
        <taxon>Embryophyta</taxon>
        <taxon>Tracheophyta</taxon>
        <taxon>Spermatophyta</taxon>
        <taxon>Magnoliopsida</taxon>
        <taxon>Liliopsida</taxon>
        <taxon>Poales</taxon>
        <taxon>Poaceae</taxon>
        <taxon>PACMAD clade</taxon>
        <taxon>Panicoideae</taxon>
        <taxon>Panicodae</taxon>
        <taxon>Paniceae</taxon>
        <taxon>Panicinae</taxon>
        <taxon>Panicum</taxon>
        <taxon>Panicum sect. Panicum</taxon>
    </lineage>
</organism>
<dbReference type="AlphaFoldDB" id="A0A2T7CZ36"/>
<reference evidence="2 3" key="1">
    <citation type="submission" date="2018-04" db="EMBL/GenBank/DDBJ databases">
        <title>WGS assembly of Panicum hallii var. hallii HAL2.</title>
        <authorList>
            <person name="Lovell J."/>
            <person name="Jenkins J."/>
            <person name="Lowry D."/>
            <person name="Mamidi S."/>
            <person name="Sreedasyam A."/>
            <person name="Weng X."/>
            <person name="Barry K."/>
            <person name="Bonette J."/>
            <person name="Campitelli B."/>
            <person name="Daum C."/>
            <person name="Gordon S."/>
            <person name="Gould B."/>
            <person name="Lipzen A."/>
            <person name="MacQueen A."/>
            <person name="Palacio-Mejia J."/>
            <person name="Plott C."/>
            <person name="Shakirov E."/>
            <person name="Shu S."/>
            <person name="Yoshinaga Y."/>
            <person name="Zane M."/>
            <person name="Rokhsar D."/>
            <person name="Grimwood J."/>
            <person name="Schmutz J."/>
            <person name="Juenger T."/>
        </authorList>
    </citation>
    <scope>NUCLEOTIDE SEQUENCE [LARGE SCALE GENOMIC DNA]</scope>
    <source>
        <strain evidence="3">cv. HAL2</strain>
    </source>
</reference>
<accession>A0A2T7CZ36</accession>
<protein>
    <submittedName>
        <fullName evidence="2">Uncharacterized protein</fullName>
    </submittedName>
</protein>
<dbReference type="EMBL" id="CM009755">
    <property type="protein sequence ID" value="PUZ48574.1"/>
    <property type="molecule type" value="Genomic_DNA"/>
</dbReference>
<dbReference type="Proteomes" id="UP000244336">
    <property type="component" value="Chromosome 7"/>
</dbReference>
<feature type="compositionally biased region" description="Basic residues" evidence="1">
    <location>
        <begin position="28"/>
        <end position="40"/>
    </location>
</feature>
<gene>
    <name evidence="2" type="ORF">GQ55_7G255800</name>
</gene>
<name>A0A2T7CZ36_9POAL</name>
<evidence type="ECO:0000313" key="3">
    <source>
        <dbReference type="Proteomes" id="UP000244336"/>
    </source>
</evidence>
<evidence type="ECO:0000256" key="1">
    <source>
        <dbReference type="SAM" id="MobiDB-lite"/>
    </source>
</evidence>
<evidence type="ECO:0000313" key="2">
    <source>
        <dbReference type="EMBL" id="PUZ48574.1"/>
    </source>
</evidence>
<feature type="region of interest" description="Disordered" evidence="1">
    <location>
        <begin position="1"/>
        <end position="55"/>
    </location>
</feature>